<gene>
    <name evidence="1" type="ORF">GCM10008964_05290</name>
</gene>
<keyword evidence="2" id="KW-1185">Reference proteome</keyword>
<dbReference type="Pfam" id="PF11659">
    <property type="entry name" value="DUF3261"/>
    <property type="match status" value="1"/>
</dbReference>
<dbReference type="EMBL" id="BAAADG010000002">
    <property type="protein sequence ID" value="GAA0216649.1"/>
    <property type="molecule type" value="Genomic_DNA"/>
</dbReference>
<evidence type="ECO:0000313" key="2">
    <source>
        <dbReference type="Proteomes" id="UP001501476"/>
    </source>
</evidence>
<dbReference type="Proteomes" id="UP001501476">
    <property type="component" value="Unassembled WGS sequence"/>
</dbReference>
<sequence>MPRILFLGLLFFTLTACSLFRPLLMPENTLLLLPPSEGPKAGLMKQKVTVIQDKQPQSFIALSRFTTLDFRVAVITPTGQILLKMNYDGNHFQATNLTDMTLPLEEVMSVMQFALWPEKTVHKYYNERLNWQVELTPNYRRLYKGNTLILDVRMSDDNVDIHHKQHHYRVMISPLQS</sequence>
<dbReference type="InterPro" id="IPR021675">
    <property type="entry name" value="DUF3261"/>
</dbReference>
<reference evidence="1 2" key="1">
    <citation type="journal article" date="2019" name="Int. J. Syst. Evol. Microbiol.">
        <title>The Global Catalogue of Microorganisms (GCM) 10K type strain sequencing project: providing services to taxonomists for standard genome sequencing and annotation.</title>
        <authorList>
            <consortium name="The Broad Institute Genomics Platform"/>
            <consortium name="The Broad Institute Genome Sequencing Center for Infectious Disease"/>
            <person name="Wu L."/>
            <person name="Ma J."/>
        </authorList>
    </citation>
    <scope>NUCLEOTIDE SEQUENCE [LARGE SCALE GENOMIC DNA]</scope>
    <source>
        <strain evidence="1 2">JCM 6886</strain>
    </source>
</reference>
<proteinExistence type="predicted"/>
<evidence type="ECO:0008006" key="3">
    <source>
        <dbReference type="Google" id="ProtNLM"/>
    </source>
</evidence>
<evidence type="ECO:0000313" key="1">
    <source>
        <dbReference type="EMBL" id="GAA0216649.1"/>
    </source>
</evidence>
<organism evidence="1 2">
    <name type="scientific">Methylophaga marina</name>
    <dbReference type="NCBI Taxonomy" id="45495"/>
    <lineage>
        <taxon>Bacteria</taxon>
        <taxon>Pseudomonadati</taxon>
        <taxon>Pseudomonadota</taxon>
        <taxon>Gammaproteobacteria</taxon>
        <taxon>Thiotrichales</taxon>
        <taxon>Piscirickettsiaceae</taxon>
        <taxon>Methylophaga</taxon>
    </lineage>
</organism>
<comment type="caution">
    <text evidence="1">The sequence shown here is derived from an EMBL/GenBank/DDBJ whole genome shotgun (WGS) entry which is preliminary data.</text>
</comment>
<name>A0ABN0TAK3_9GAMM</name>
<protein>
    <recommendedName>
        <fullName evidence="3">DUF3261 domain-containing protein</fullName>
    </recommendedName>
</protein>
<accession>A0ABN0TAK3</accession>
<dbReference type="PROSITE" id="PS51257">
    <property type="entry name" value="PROKAR_LIPOPROTEIN"/>
    <property type="match status" value="1"/>
</dbReference>